<accession>A0ABM5KV93</accession>
<evidence type="ECO:0000256" key="1">
    <source>
        <dbReference type="PROSITE-ProRule" id="PRU00042"/>
    </source>
</evidence>
<dbReference type="GeneID" id="126889643"/>
<dbReference type="PANTHER" id="PTHR46105">
    <property type="entry name" value="AGAP004733-PA"/>
    <property type="match status" value="1"/>
</dbReference>
<dbReference type="InterPro" id="IPR036236">
    <property type="entry name" value="Znf_C2H2_sf"/>
</dbReference>
<feature type="domain" description="C2H2-type" evidence="3">
    <location>
        <begin position="265"/>
        <end position="292"/>
    </location>
</feature>
<dbReference type="SMART" id="SM00355">
    <property type="entry name" value="ZnF_C2H2"/>
    <property type="match status" value="7"/>
</dbReference>
<dbReference type="RefSeq" id="XP_050514105.1">
    <property type="nucleotide sequence ID" value="XM_050658148.1"/>
</dbReference>
<keyword evidence="1" id="KW-0863">Zinc-finger</keyword>
<dbReference type="PROSITE" id="PS00028">
    <property type="entry name" value="ZINC_FINGER_C2H2_1"/>
    <property type="match status" value="7"/>
</dbReference>
<proteinExistence type="predicted"/>
<evidence type="ECO:0000313" key="5">
    <source>
        <dbReference type="Proteomes" id="UP001652700"/>
    </source>
</evidence>
<evidence type="ECO:0000313" key="4">
    <source>
        <dbReference type="EnsemblMetazoa" id="XP_050514105.1"/>
    </source>
</evidence>
<sequence length="432" mass="50789">MERKEGNEDTVTNIKVENSIFVKPEFIKKEPAPVYLDTYIEDHRQAVSDISLDQIKTELSVESITFEQNQDDLAQFQYFNSDVDNIKLGPRDKGSQSSQHDSFKTEIKEELNRESTRDTFDDSDLNEYSLKIDVEEEKKLMPYGEEQTNEKHNFKNEIKEGPNRESTRDTFDDSDLNEYSLKIEIEEEKKLMPYGEERTNEKDSLQEKGTLEIMKTIEVHSANKEQHTSQTAEEKTLNCEICLKQLSTASTLKVHMRRHTGEKPHKCVICFKQFSRVTPMKQHMRIHTGEKPYKCEICFKQFKDADYLKKHLRVHTGEKPYICEVCHNQFSQKSSLTTHLKIHTGEKPFKCGTCFKQFLQAGNLRQHIKLHTKEKSYNCEICLKQFSREDNLKSHMRIHTGEKPFKCEICLKRFNEASKVKRHLKIHTKEKH</sequence>
<feature type="compositionally biased region" description="Basic and acidic residues" evidence="2">
    <location>
        <begin position="101"/>
        <end position="120"/>
    </location>
</feature>
<dbReference type="Proteomes" id="UP001652700">
    <property type="component" value="Unplaced"/>
</dbReference>
<feature type="region of interest" description="Disordered" evidence="2">
    <location>
        <begin position="87"/>
        <end position="122"/>
    </location>
</feature>
<keyword evidence="1" id="KW-0479">Metal-binding</keyword>
<reference evidence="4" key="1">
    <citation type="submission" date="2025-05" db="UniProtKB">
        <authorList>
            <consortium name="EnsemblMetazoa"/>
        </authorList>
    </citation>
    <scope>IDENTIFICATION</scope>
</reference>
<dbReference type="Pfam" id="PF13465">
    <property type="entry name" value="zf-H2C2_2"/>
    <property type="match status" value="1"/>
</dbReference>
<dbReference type="PANTHER" id="PTHR46105:SF31">
    <property type="entry name" value="LOW QUALITY PROTEIN: ZINC FINGER PROTEIN 721-RELATED"/>
    <property type="match status" value="1"/>
</dbReference>
<dbReference type="InterPro" id="IPR013087">
    <property type="entry name" value="Znf_C2H2_type"/>
</dbReference>
<organism evidence="4 5">
    <name type="scientific">Diabrotica virgifera virgifera</name>
    <name type="common">western corn rootworm</name>
    <dbReference type="NCBI Taxonomy" id="50390"/>
    <lineage>
        <taxon>Eukaryota</taxon>
        <taxon>Metazoa</taxon>
        <taxon>Ecdysozoa</taxon>
        <taxon>Arthropoda</taxon>
        <taxon>Hexapoda</taxon>
        <taxon>Insecta</taxon>
        <taxon>Pterygota</taxon>
        <taxon>Neoptera</taxon>
        <taxon>Endopterygota</taxon>
        <taxon>Coleoptera</taxon>
        <taxon>Polyphaga</taxon>
        <taxon>Cucujiformia</taxon>
        <taxon>Chrysomeloidea</taxon>
        <taxon>Chrysomelidae</taxon>
        <taxon>Galerucinae</taxon>
        <taxon>Diabroticina</taxon>
        <taxon>Diabroticites</taxon>
        <taxon>Diabrotica</taxon>
    </lineage>
</organism>
<dbReference type="Pfam" id="PF00096">
    <property type="entry name" value="zf-C2H2"/>
    <property type="match status" value="3"/>
</dbReference>
<feature type="domain" description="C2H2-type" evidence="3">
    <location>
        <begin position="405"/>
        <end position="432"/>
    </location>
</feature>
<dbReference type="SUPFAM" id="SSF57667">
    <property type="entry name" value="beta-beta-alpha zinc fingers"/>
    <property type="match status" value="4"/>
</dbReference>
<dbReference type="PROSITE" id="PS50157">
    <property type="entry name" value="ZINC_FINGER_C2H2_2"/>
    <property type="match status" value="7"/>
</dbReference>
<dbReference type="InterPro" id="IPR050457">
    <property type="entry name" value="ZnFinger_BTB_dom_contain"/>
</dbReference>
<evidence type="ECO:0000256" key="2">
    <source>
        <dbReference type="SAM" id="MobiDB-lite"/>
    </source>
</evidence>
<protein>
    <recommendedName>
        <fullName evidence="3">C2H2-type domain-containing protein</fullName>
    </recommendedName>
</protein>
<keyword evidence="1" id="KW-0862">Zinc</keyword>
<feature type="domain" description="C2H2-type" evidence="3">
    <location>
        <begin position="377"/>
        <end position="404"/>
    </location>
</feature>
<feature type="compositionally biased region" description="Basic and acidic residues" evidence="2">
    <location>
        <begin position="148"/>
        <end position="171"/>
    </location>
</feature>
<dbReference type="EnsemblMetazoa" id="XM_050658148.1">
    <property type="protein sequence ID" value="XP_050514105.1"/>
    <property type="gene ID" value="LOC126889643"/>
</dbReference>
<evidence type="ECO:0000259" key="3">
    <source>
        <dbReference type="PROSITE" id="PS50157"/>
    </source>
</evidence>
<feature type="domain" description="C2H2-type" evidence="3">
    <location>
        <begin position="349"/>
        <end position="376"/>
    </location>
</feature>
<feature type="domain" description="C2H2-type" evidence="3">
    <location>
        <begin position="321"/>
        <end position="348"/>
    </location>
</feature>
<feature type="domain" description="C2H2-type" evidence="3">
    <location>
        <begin position="293"/>
        <end position="320"/>
    </location>
</feature>
<feature type="domain" description="C2H2-type" evidence="3">
    <location>
        <begin position="237"/>
        <end position="264"/>
    </location>
</feature>
<keyword evidence="5" id="KW-1185">Reference proteome</keyword>
<name>A0ABM5KV93_DIAVI</name>
<dbReference type="Gene3D" id="3.30.160.60">
    <property type="entry name" value="Classic Zinc Finger"/>
    <property type="match status" value="7"/>
</dbReference>
<feature type="region of interest" description="Disordered" evidence="2">
    <location>
        <begin position="146"/>
        <end position="173"/>
    </location>
</feature>